<evidence type="ECO:0000259" key="3">
    <source>
        <dbReference type="PROSITE" id="PS50043"/>
    </source>
</evidence>
<dbReference type="InterPro" id="IPR000792">
    <property type="entry name" value="Tscrpt_reg_LuxR_C"/>
</dbReference>
<name>A0A0F9A6L6_9ZZZZ</name>
<feature type="domain" description="HTH luxR-type" evidence="3">
    <location>
        <begin position="140"/>
        <end position="205"/>
    </location>
</feature>
<dbReference type="SUPFAM" id="SSF52172">
    <property type="entry name" value="CheY-like"/>
    <property type="match status" value="1"/>
</dbReference>
<dbReference type="CDD" id="cd17535">
    <property type="entry name" value="REC_NarL-like"/>
    <property type="match status" value="1"/>
</dbReference>
<proteinExistence type="predicted"/>
<dbReference type="InterPro" id="IPR001789">
    <property type="entry name" value="Sig_transdc_resp-reg_receiver"/>
</dbReference>
<keyword evidence="2" id="KW-0238">DNA-binding</keyword>
<dbReference type="InterPro" id="IPR011006">
    <property type="entry name" value="CheY-like_superfamily"/>
</dbReference>
<dbReference type="PROSITE" id="PS50043">
    <property type="entry name" value="HTH_LUXR_2"/>
    <property type="match status" value="1"/>
</dbReference>
<dbReference type="GO" id="GO:0006355">
    <property type="term" value="P:regulation of DNA-templated transcription"/>
    <property type="evidence" value="ECO:0007669"/>
    <property type="project" value="InterPro"/>
</dbReference>
<dbReference type="PROSITE" id="PS00622">
    <property type="entry name" value="HTH_LUXR_1"/>
    <property type="match status" value="1"/>
</dbReference>
<dbReference type="SMART" id="SM00448">
    <property type="entry name" value="REC"/>
    <property type="match status" value="1"/>
</dbReference>
<dbReference type="AlphaFoldDB" id="A0A0F9A6L6"/>
<gene>
    <name evidence="5" type="ORF">LCGC14_2688950</name>
</gene>
<dbReference type="EMBL" id="LAZR01047607">
    <property type="protein sequence ID" value="KKK93830.1"/>
    <property type="molecule type" value="Genomic_DNA"/>
</dbReference>
<evidence type="ECO:0000256" key="2">
    <source>
        <dbReference type="ARBA" id="ARBA00023125"/>
    </source>
</evidence>
<protein>
    <recommendedName>
        <fullName evidence="6">DNA-binding response regulator</fullName>
    </recommendedName>
</protein>
<accession>A0A0F9A6L6</accession>
<dbReference type="GO" id="GO:0003677">
    <property type="term" value="F:DNA binding"/>
    <property type="evidence" value="ECO:0007669"/>
    <property type="project" value="UniProtKB-KW"/>
</dbReference>
<dbReference type="PRINTS" id="PR00038">
    <property type="entry name" value="HTHLUXR"/>
</dbReference>
<organism evidence="5">
    <name type="scientific">marine sediment metagenome</name>
    <dbReference type="NCBI Taxonomy" id="412755"/>
    <lineage>
        <taxon>unclassified sequences</taxon>
        <taxon>metagenomes</taxon>
        <taxon>ecological metagenomes</taxon>
    </lineage>
</organism>
<dbReference type="Pfam" id="PF00072">
    <property type="entry name" value="Response_reg"/>
    <property type="match status" value="1"/>
</dbReference>
<dbReference type="InterPro" id="IPR039420">
    <property type="entry name" value="WalR-like"/>
</dbReference>
<evidence type="ECO:0000259" key="4">
    <source>
        <dbReference type="PROSITE" id="PS50110"/>
    </source>
</evidence>
<feature type="domain" description="Response regulatory" evidence="4">
    <location>
        <begin position="1"/>
        <end position="113"/>
    </location>
</feature>
<reference evidence="5" key="1">
    <citation type="journal article" date="2015" name="Nature">
        <title>Complex archaea that bridge the gap between prokaryotes and eukaryotes.</title>
        <authorList>
            <person name="Spang A."/>
            <person name="Saw J.H."/>
            <person name="Jorgensen S.L."/>
            <person name="Zaremba-Niedzwiedzka K."/>
            <person name="Martijn J."/>
            <person name="Lind A.E."/>
            <person name="van Eijk R."/>
            <person name="Schleper C."/>
            <person name="Guy L."/>
            <person name="Ettema T.J."/>
        </authorList>
    </citation>
    <scope>NUCLEOTIDE SEQUENCE</scope>
</reference>
<dbReference type="PROSITE" id="PS50110">
    <property type="entry name" value="RESPONSE_REGULATORY"/>
    <property type="match status" value="1"/>
</dbReference>
<dbReference type="SUPFAM" id="SSF46894">
    <property type="entry name" value="C-terminal effector domain of the bipartite response regulators"/>
    <property type="match status" value="1"/>
</dbReference>
<dbReference type="InterPro" id="IPR016032">
    <property type="entry name" value="Sig_transdc_resp-reg_C-effctor"/>
</dbReference>
<dbReference type="Pfam" id="PF00196">
    <property type="entry name" value="GerE"/>
    <property type="match status" value="1"/>
</dbReference>
<comment type="caution">
    <text evidence="5">The sequence shown here is derived from an EMBL/GenBank/DDBJ whole genome shotgun (WGS) entry which is preliminary data.</text>
</comment>
<dbReference type="PANTHER" id="PTHR43214">
    <property type="entry name" value="TWO-COMPONENT RESPONSE REGULATOR"/>
    <property type="match status" value="1"/>
</dbReference>
<dbReference type="SMART" id="SM00421">
    <property type="entry name" value="HTH_LUXR"/>
    <property type="match status" value="1"/>
</dbReference>
<dbReference type="PANTHER" id="PTHR43214:SF43">
    <property type="entry name" value="TWO-COMPONENT RESPONSE REGULATOR"/>
    <property type="match status" value="1"/>
</dbReference>
<dbReference type="InterPro" id="IPR058245">
    <property type="entry name" value="NreC/VraR/RcsB-like_REC"/>
</dbReference>
<dbReference type="CDD" id="cd06170">
    <property type="entry name" value="LuxR_C_like"/>
    <property type="match status" value="1"/>
</dbReference>
<evidence type="ECO:0000313" key="5">
    <source>
        <dbReference type="EMBL" id="KKK93830.1"/>
    </source>
</evidence>
<sequence>MDDHSIVRAGLHLLLQAEPDIEVVGEAGDGREAIAQVKALQPDVVLMDLAMPGISGLEAAREIKRSWPQVQVLALTMHRSDDYFFRMLEAGASGYVLKGADPGDLLAAVRTVHSGEVSLNPSLAKKLVTDYLARVGAGEERASYDGLTDREREVLRLVAQGNTNAEIAEALHLSPHTIQSHRRAVMTKLNLHDRVELVKYAIRRGLIEY</sequence>
<dbReference type="GO" id="GO:0000160">
    <property type="term" value="P:phosphorelay signal transduction system"/>
    <property type="evidence" value="ECO:0007669"/>
    <property type="project" value="InterPro"/>
</dbReference>
<evidence type="ECO:0000256" key="1">
    <source>
        <dbReference type="ARBA" id="ARBA00022553"/>
    </source>
</evidence>
<dbReference type="Gene3D" id="3.40.50.2300">
    <property type="match status" value="1"/>
</dbReference>
<keyword evidence="1" id="KW-0597">Phosphoprotein</keyword>
<evidence type="ECO:0008006" key="6">
    <source>
        <dbReference type="Google" id="ProtNLM"/>
    </source>
</evidence>